<feature type="compositionally biased region" description="Polar residues" evidence="2">
    <location>
        <begin position="158"/>
        <end position="177"/>
    </location>
</feature>
<dbReference type="Pfam" id="PF08580">
    <property type="entry name" value="KAR9"/>
    <property type="match status" value="1"/>
</dbReference>
<dbReference type="OrthoDB" id="5559380at2759"/>
<evidence type="ECO:0000313" key="4">
    <source>
        <dbReference type="Proteomes" id="UP000285405"/>
    </source>
</evidence>
<dbReference type="GO" id="GO:0031578">
    <property type="term" value="P:mitotic spindle orientation checkpoint signaling"/>
    <property type="evidence" value="ECO:0007669"/>
    <property type="project" value="TreeGrafter"/>
</dbReference>
<proteinExistence type="predicted"/>
<dbReference type="GO" id="GO:0043332">
    <property type="term" value="C:mating projection tip"/>
    <property type="evidence" value="ECO:0007669"/>
    <property type="project" value="TreeGrafter"/>
</dbReference>
<feature type="region of interest" description="Disordered" evidence="2">
    <location>
        <begin position="1"/>
        <end position="49"/>
    </location>
</feature>
<feature type="region of interest" description="Disordered" evidence="2">
    <location>
        <begin position="736"/>
        <end position="776"/>
    </location>
</feature>
<dbReference type="GO" id="GO:0005938">
    <property type="term" value="C:cell cortex"/>
    <property type="evidence" value="ECO:0007669"/>
    <property type="project" value="TreeGrafter"/>
</dbReference>
<dbReference type="EMBL" id="MCBR01015339">
    <property type="protein sequence ID" value="RKF61757.1"/>
    <property type="molecule type" value="Genomic_DNA"/>
</dbReference>
<feature type="region of interest" description="Disordered" evidence="2">
    <location>
        <begin position="857"/>
        <end position="876"/>
    </location>
</feature>
<protein>
    <submittedName>
        <fullName evidence="3">Putative karyogamy protein</fullName>
    </submittedName>
</protein>
<feature type="compositionally biased region" description="Polar residues" evidence="2">
    <location>
        <begin position="893"/>
        <end position="918"/>
    </location>
</feature>
<feature type="region of interest" description="Disordered" evidence="2">
    <location>
        <begin position="156"/>
        <end position="189"/>
    </location>
</feature>
<feature type="compositionally biased region" description="Polar residues" evidence="2">
    <location>
        <begin position="788"/>
        <end position="811"/>
    </location>
</feature>
<sequence>MFSEGHVSALPKRPDLKKTQIPSAIQNHNSSRTVFDQQQRRKVRKPSPGVAARLQALGFGQSPIIPEFQPNSNDKIGRISEDQINRLDDRHRASINTSGNPREHNQRSSSRKLKKETDKISTEIAVANFRTYEPTRLQNSAVIPPKVASMANTEKIVENSQTKSSPAPPSSNVTNECSNKEDNQVETCSPLSMTSEKYTTGSKVLENTIGFNPSGLQRSGSIYTISRASFTSQLAQLTSLQLPDAESLSSKISAIPLAKVALKALIRVSEQIRSWISKASEVIAGLGGEDDVEWAAAGGREGLAEVDKAINRFEKLIDVYVAAIELLQNRKDISDVPREEHEIMISQVEIILAEWTKIKKTLKDVKSSVEIAMEWEELWDTVLGDIGTEMNVLKKLVFEMEEKRHKFVIRNNVNELGLAELETIVEGTSLSSKNQILSAKKSPTLPIQVQNKQETLENNHDDTKLLALFARMQPLRASLDFFPMRLSAFVARAEKVFPTSCRDLEIKLSELESDWTSLKKDAESLQKELCEDRWVLVFRASVRQAQNIYESVEWSFIKLRQVVDRDGYVDKSASLFKRYEKKKKHYGPAIERLLSIINKGIEDRLTINGEIIRLHWVMQHKWQVLVDQMNDLDKTLSNIQLNEKSQKNRESISSINFNDHIGTSSLYDTSGSSPASSIVTTSRRGNLDAEISRLPQSRNQSKLQVGERRFSSLPVSTSHSYRKVMPNRFSSLGTSLASYSSPKQKQVLSTPAGNRFSKSYQTNNSDGKPRWNSSTKVLEGSIGHNHKYTSYTTSSPNSLSKPPSTNTSYKSAESKTPAHSLPNRSDELRSKTDTISSRTVNSRLSFRERLSERIFTPGRSFQATTKSSPNQPWLYSQNLISASETGRKERTQPQDNSMDYTPSRPNRPVSSLGANRRTSLLPIPKKKQSNSSALKTLLAQR</sequence>
<dbReference type="AlphaFoldDB" id="A0A420HWG6"/>
<dbReference type="GO" id="GO:0030473">
    <property type="term" value="P:nuclear migration along microtubule"/>
    <property type="evidence" value="ECO:0007669"/>
    <property type="project" value="TreeGrafter"/>
</dbReference>
<organism evidence="3 4">
    <name type="scientific">Golovinomyces cichoracearum</name>
    <dbReference type="NCBI Taxonomy" id="62708"/>
    <lineage>
        <taxon>Eukaryota</taxon>
        <taxon>Fungi</taxon>
        <taxon>Dikarya</taxon>
        <taxon>Ascomycota</taxon>
        <taxon>Pezizomycotina</taxon>
        <taxon>Leotiomycetes</taxon>
        <taxon>Erysiphales</taxon>
        <taxon>Erysiphaceae</taxon>
        <taxon>Golovinomyces</taxon>
    </lineage>
</organism>
<dbReference type="GO" id="GO:0005816">
    <property type="term" value="C:spindle pole body"/>
    <property type="evidence" value="ECO:0007669"/>
    <property type="project" value="TreeGrafter"/>
</dbReference>
<feature type="region of interest" description="Disordered" evidence="2">
    <location>
        <begin position="788"/>
        <end position="840"/>
    </location>
</feature>
<feature type="compositionally biased region" description="Polar residues" evidence="2">
    <location>
        <begin position="859"/>
        <end position="876"/>
    </location>
</feature>
<accession>A0A420HWG6</accession>
<dbReference type="InterPro" id="IPR013889">
    <property type="entry name" value="Karyogamy_KAR9"/>
</dbReference>
<gene>
    <name evidence="3" type="ORF">GcC1_153002</name>
</gene>
<keyword evidence="1" id="KW-0175">Coiled coil</keyword>
<feature type="region of interest" description="Disordered" evidence="2">
    <location>
        <begin position="92"/>
        <end position="118"/>
    </location>
</feature>
<evidence type="ECO:0000256" key="1">
    <source>
        <dbReference type="SAM" id="Coils"/>
    </source>
</evidence>
<feature type="coiled-coil region" evidence="1">
    <location>
        <begin position="501"/>
        <end position="528"/>
    </location>
</feature>
<evidence type="ECO:0000313" key="3">
    <source>
        <dbReference type="EMBL" id="RKF61757.1"/>
    </source>
</evidence>
<feature type="compositionally biased region" description="Polar residues" evidence="2">
    <location>
        <begin position="694"/>
        <end position="703"/>
    </location>
</feature>
<dbReference type="PANTHER" id="PTHR37271">
    <property type="entry name" value="KARYOGAMY PROTEIN KAR9"/>
    <property type="match status" value="1"/>
</dbReference>
<comment type="caution">
    <text evidence="3">The sequence shown here is derived from an EMBL/GenBank/DDBJ whole genome shotgun (WGS) entry which is preliminary data.</text>
</comment>
<feature type="region of interest" description="Disordered" evidence="2">
    <location>
        <begin position="666"/>
        <end position="719"/>
    </location>
</feature>
<dbReference type="Proteomes" id="UP000285405">
    <property type="component" value="Unassembled WGS sequence"/>
</dbReference>
<feature type="region of interest" description="Disordered" evidence="2">
    <location>
        <begin position="881"/>
        <end position="941"/>
    </location>
</feature>
<feature type="compositionally biased region" description="Polar residues" evidence="2">
    <location>
        <begin position="742"/>
        <end position="776"/>
    </location>
</feature>
<feature type="compositionally biased region" description="Polar residues" evidence="2">
    <location>
        <begin position="666"/>
        <end position="684"/>
    </location>
</feature>
<name>A0A420HWG6_9PEZI</name>
<dbReference type="GO" id="GO:0051293">
    <property type="term" value="P:establishment of spindle localization"/>
    <property type="evidence" value="ECO:0007669"/>
    <property type="project" value="TreeGrafter"/>
</dbReference>
<feature type="compositionally biased region" description="Polar residues" evidence="2">
    <location>
        <begin position="20"/>
        <end position="37"/>
    </location>
</feature>
<evidence type="ECO:0000256" key="2">
    <source>
        <dbReference type="SAM" id="MobiDB-lite"/>
    </source>
</evidence>
<reference evidence="3 4" key="1">
    <citation type="journal article" date="2018" name="BMC Genomics">
        <title>Comparative genome analyses reveal sequence features reflecting distinct modes of host-adaptation between dicot and monocot powdery mildew.</title>
        <authorList>
            <person name="Wu Y."/>
            <person name="Ma X."/>
            <person name="Pan Z."/>
            <person name="Kale S.D."/>
            <person name="Song Y."/>
            <person name="King H."/>
            <person name="Zhang Q."/>
            <person name="Presley C."/>
            <person name="Deng X."/>
            <person name="Wei C.I."/>
            <person name="Xiao S."/>
        </authorList>
    </citation>
    <scope>NUCLEOTIDE SEQUENCE [LARGE SCALE GENOMIC DNA]</scope>
    <source>
        <strain evidence="3">UCSC1</strain>
    </source>
</reference>
<dbReference type="PANTHER" id="PTHR37271:SF1">
    <property type="entry name" value="KARYOGAMY PROTEIN KAR9"/>
    <property type="match status" value="1"/>
</dbReference>